<dbReference type="Pfam" id="PF03162">
    <property type="entry name" value="Y_phosphatase2"/>
    <property type="match status" value="1"/>
</dbReference>
<comment type="catalytic activity">
    <reaction evidence="4">
        <text>5-diphospho-1D-myo-inositol 1,2,3,4,6-pentakisphosphate + H2O = 1D-myo-inositol hexakisphosphate + phosphate + H(+)</text>
        <dbReference type="Rhea" id="RHEA:22384"/>
        <dbReference type="ChEBI" id="CHEBI:15377"/>
        <dbReference type="ChEBI" id="CHEBI:15378"/>
        <dbReference type="ChEBI" id="CHEBI:43474"/>
        <dbReference type="ChEBI" id="CHEBI:58130"/>
        <dbReference type="ChEBI" id="CHEBI:58628"/>
        <dbReference type="EC" id="3.6.1.52"/>
    </reaction>
    <physiologicalReaction direction="left-to-right" evidence="4">
        <dbReference type="Rhea" id="RHEA:22385"/>
    </physiologicalReaction>
</comment>
<comment type="catalytic activity">
    <reaction evidence="5">
        <text>1,5-bis(diphospho)-1D-myo-inositol 2,3,4,6-tetrakisphosphate + H2O = 1-diphospho-1D-myo-inositol 2,3,4,5,6-pentakisphosphate + phosphate + 2 H(+)</text>
        <dbReference type="Rhea" id="RHEA:79699"/>
        <dbReference type="ChEBI" id="CHEBI:15377"/>
        <dbReference type="ChEBI" id="CHEBI:15378"/>
        <dbReference type="ChEBI" id="CHEBI:43474"/>
        <dbReference type="ChEBI" id="CHEBI:74946"/>
        <dbReference type="ChEBI" id="CHEBI:77983"/>
        <dbReference type="EC" id="3.6.1.52"/>
    </reaction>
    <physiologicalReaction direction="left-to-right" evidence="5">
        <dbReference type="Rhea" id="RHEA:79700"/>
    </physiologicalReaction>
</comment>
<dbReference type="AlphaFoldDB" id="A0A139SMK4"/>
<evidence type="ECO:0000256" key="1">
    <source>
        <dbReference type="ARBA" id="ARBA00012527"/>
    </source>
</evidence>
<dbReference type="InterPro" id="IPR029021">
    <property type="entry name" value="Prot-tyrosine_phosphatase-like"/>
</dbReference>
<evidence type="ECO:0000256" key="2">
    <source>
        <dbReference type="ARBA" id="ARBA00022801"/>
    </source>
</evidence>
<dbReference type="PROSITE" id="PS50054">
    <property type="entry name" value="TYR_PHOSPHATASE_DUAL"/>
    <property type="match status" value="1"/>
</dbReference>
<dbReference type="InterPro" id="IPR004861">
    <property type="entry name" value="Siw14-like"/>
</dbReference>
<organism evidence="9 10">
    <name type="scientific">Ventosimonas gracilis</name>
    <dbReference type="NCBI Taxonomy" id="1680762"/>
    <lineage>
        <taxon>Bacteria</taxon>
        <taxon>Pseudomonadati</taxon>
        <taxon>Pseudomonadota</taxon>
        <taxon>Gammaproteobacteria</taxon>
        <taxon>Pseudomonadales</taxon>
        <taxon>Ventosimonadaceae</taxon>
        <taxon>Ventosimonas</taxon>
    </lineage>
</organism>
<evidence type="ECO:0000259" key="7">
    <source>
        <dbReference type="PROSITE" id="PS50054"/>
    </source>
</evidence>
<dbReference type="Gene3D" id="3.90.190.10">
    <property type="entry name" value="Protein tyrosine phosphatase superfamily"/>
    <property type="match status" value="1"/>
</dbReference>
<feature type="domain" description="Tyrosine specific protein phosphatases" evidence="8">
    <location>
        <begin position="105"/>
        <end position="159"/>
    </location>
</feature>
<dbReference type="PROSITE" id="PS50056">
    <property type="entry name" value="TYR_PHOSPHATASE_2"/>
    <property type="match status" value="1"/>
</dbReference>
<reference evidence="9 10" key="1">
    <citation type="submission" date="2016-02" db="EMBL/GenBank/DDBJ databases">
        <authorList>
            <person name="Wen L."/>
            <person name="He K."/>
            <person name="Yang H."/>
        </authorList>
    </citation>
    <scope>NUCLEOTIDE SEQUENCE [LARGE SCALE GENOMIC DNA]</scope>
    <source>
        <strain evidence="9 10">CV58</strain>
    </source>
</reference>
<dbReference type="GO" id="GO:0008486">
    <property type="term" value="F:diphosphoinositol-polyphosphate diphosphatase activity"/>
    <property type="evidence" value="ECO:0007669"/>
    <property type="project" value="UniProtKB-EC"/>
</dbReference>
<keyword evidence="2" id="KW-0378">Hydrolase</keyword>
<dbReference type="PANTHER" id="PTHR31126:SF72">
    <property type="entry name" value="DUAL SPECIFICITY PROTEIN PHOSPHATASE TPBA"/>
    <property type="match status" value="1"/>
</dbReference>
<dbReference type="InterPro" id="IPR016130">
    <property type="entry name" value="Tyr_Pase_AS"/>
</dbReference>
<dbReference type="InterPro" id="IPR000387">
    <property type="entry name" value="Tyr_Pase_dom"/>
</dbReference>
<feature type="chain" id="PRO_5007299372" description="diphosphoinositol-polyphosphate diphosphatase" evidence="6">
    <location>
        <begin position="26"/>
        <end position="212"/>
    </location>
</feature>
<accession>A0A139SMK4</accession>
<dbReference type="OrthoDB" id="9814896at2"/>
<dbReference type="EC" id="3.6.1.52" evidence="1"/>
<sequence length="212" mass="23984">MSYLLPAKWHWLVLLLAALSCSAHADQAPRPPHWSVPIDNRLNLHQVDAKLYRSALPDTEAVDPLKALGIVSVVNFYQESDARWIGNADLQEIHLPLRTRWFDDEDALDALRSLRGAQEKGPVLIHCKHGQNRTGLVVALYRMVYQGWSKAEALAEMRSFGGSEKRMEHAEDYLEDVDIDELKQALVSGACSTSALDWCHVEDWWERLASAD</sequence>
<evidence type="ECO:0000259" key="8">
    <source>
        <dbReference type="PROSITE" id="PS50056"/>
    </source>
</evidence>
<dbReference type="GO" id="GO:0016791">
    <property type="term" value="F:phosphatase activity"/>
    <property type="evidence" value="ECO:0007669"/>
    <property type="project" value="TreeGrafter"/>
</dbReference>
<protein>
    <recommendedName>
        <fullName evidence="1">diphosphoinositol-polyphosphate diphosphatase</fullName>
        <ecNumber evidence="1">3.6.1.52</ecNumber>
    </recommendedName>
</protein>
<dbReference type="InterPro" id="IPR020422">
    <property type="entry name" value="TYR_PHOSPHATASE_DUAL_dom"/>
</dbReference>
<keyword evidence="6" id="KW-0732">Signal</keyword>
<dbReference type="SMART" id="SM00195">
    <property type="entry name" value="DSPc"/>
    <property type="match status" value="1"/>
</dbReference>
<dbReference type="RefSeq" id="WP_068392162.1">
    <property type="nucleotide sequence ID" value="NZ_LSZO01000192.1"/>
</dbReference>
<evidence type="ECO:0000313" key="10">
    <source>
        <dbReference type="Proteomes" id="UP000072660"/>
    </source>
</evidence>
<dbReference type="Proteomes" id="UP000072660">
    <property type="component" value="Unassembled WGS sequence"/>
</dbReference>
<keyword evidence="10" id="KW-1185">Reference proteome</keyword>
<dbReference type="EMBL" id="LSZO01000192">
    <property type="protein sequence ID" value="KXU35700.1"/>
    <property type="molecule type" value="Genomic_DNA"/>
</dbReference>
<comment type="similarity">
    <text evidence="3">Belongs to the protein-tyrosine phosphatase family. Atypical dual-specificity phosphatase Siw14-like subfamily.</text>
</comment>
<dbReference type="SUPFAM" id="SSF52799">
    <property type="entry name" value="(Phosphotyrosine protein) phosphatases II"/>
    <property type="match status" value="1"/>
</dbReference>
<evidence type="ECO:0000256" key="5">
    <source>
        <dbReference type="ARBA" id="ARBA00047927"/>
    </source>
</evidence>
<feature type="signal peptide" evidence="6">
    <location>
        <begin position="1"/>
        <end position="25"/>
    </location>
</feature>
<evidence type="ECO:0000256" key="6">
    <source>
        <dbReference type="SAM" id="SignalP"/>
    </source>
</evidence>
<comment type="caution">
    <text evidence="9">The sequence shown here is derived from an EMBL/GenBank/DDBJ whole genome shotgun (WGS) entry which is preliminary data.</text>
</comment>
<name>A0A139SMK4_9GAMM</name>
<proteinExistence type="inferred from homology"/>
<dbReference type="PANTHER" id="PTHR31126">
    <property type="entry name" value="TYROSINE-PROTEIN PHOSPHATASE"/>
    <property type="match status" value="1"/>
</dbReference>
<dbReference type="PROSITE" id="PS00383">
    <property type="entry name" value="TYR_PHOSPHATASE_1"/>
    <property type="match status" value="1"/>
</dbReference>
<gene>
    <name evidence="9" type="ORF">AXE65_05850</name>
</gene>
<feature type="domain" description="Tyrosine-protein phosphatase" evidence="7">
    <location>
        <begin position="43"/>
        <end position="186"/>
    </location>
</feature>
<evidence type="ECO:0000256" key="4">
    <source>
        <dbReference type="ARBA" id="ARBA00047342"/>
    </source>
</evidence>
<evidence type="ECO:0000256" key="3">
    <source>
        <dbReference type="ARBA" id="ARBA00044949"/>
    </source>
</evidence>
<evidence type="ECO:0000313" key="9">
    <source>
        <dbReference type="EMBL" id="KXU35700.1"/>
    </source>
</evidence>